<evidence type="ECO:0000313" key="4">
    <source>
        <dbReference type="EMBL" id="AFC29493.1"/>
    </source>
</evidence>
<dbReference type="STRING" id="1116391.PM3016_2611"/>
<feature type="binding site" evidence="3">
    <location>
        <position position="139"/>
    </location>
    <ligand>
        <name>a divalent metal cation</name>
        <dbReference type="ChEBI" id="CHEBI:60240"/>
    </ligand>
</feature>
<organism evidence="4 5">
    <name type="scientific">Paenibacillus mucilaginosus 3016</name>
    <dbReference type="NCBI Taxonomy" id="1116391"/>
    <lineage>
        <taxon>Bacteria</taxon>
        <taxon>Bacillati</taxon>
        <taxon>Bacillota</taxon>
        <taxon>Bacilli</taxon>
        <taxon>Bacillales</taxon>
        <taxon>Paenibacillaceae</taxon>
        <taxon>Paenibacillus</taxon>
    </lineage>
</organism>
<dbReference type="PANTHER" id="PTHR37302:SF1">
    <property type="entry name" value="PROTEIN DINB"/>
    <property type="match status" value="1"/>
</dbReference>
<proteinExistence type="inferred from homology"/>
<accession>H6NF84</accession>
<evidence type="ECO:0000256" key="3">
    <source>
        <dbReference type="PIRSR" id="PIRSR607837-1"/>
    </source>
</evidence>
<dbReference type="GO" id="GO:0046872">
    <property type="term" value="F:metal ion binding"/>
    <property type="evidence" value="ECO:0007669"/>
    <property type="project" value="UniProtKB-KW"/>
</dbReference>
<feature type="binding site" evidence="3">
    <location>
        <position position="47"/>
    </location>
    <ligand>
        <name>a divalent metal cation</name>
        <dbReference type="ChEBI" id="CHEBI:60240"/>
    </ligand>
</feature>
<dbReference type="Gene3D" id="1.20.120.450">
    <property type="entry name" value="dinb family like domain"/>
    <property type="match status" value="1"/>
</dbReference>
<dbReference type="RefSeq" id="WP_014369793.1">
    <property type="nucleotide sequence ID" value="NC_016935.1"/>
</dbReference>
<dbReference type="InterPro" id="IPR007837">
    <property type="entry name" value="DinB"/>
</dbReference>
<gene>
    <name evidence="4" type="ORF">PM3016_2611</name>
</gene>
<dbReference type="KEGG" id="pmq:PM3016_2611"/>
<evidence type="ECO:0000313" key="5">
    <source>
        <dbReference type="Proteomes" id="UP000007523"/>
    </source>
</evidence>
<dbReference type="SUPFAM" id="SSF109854">
    <property type="entry name" value="DinB/YfiT-like putative metalloenzymes"/>
    <property type="match status" value="1"/>
</dbReference>
<dbReference type="PANTHER" id="PTHR37302">
    <property type="entry name" value="SLR1116 PROTEIN"/>
    <property type="match status" value="1"/>
</dbReference>
<name>H6NF84_9BACL</name>
<dbReference type="HOGENOM" id="CLU_101283_0_0_9"/>
<evidence type="ECO:0000256" key="2">
    <source>
        <dbReference type="ARBA" id="ARBA00022723"/>
    </source>
</evidence>
<dbReference type="InterPro" id="IPR034660">
    <property type="entry name" value="DinB/YfiT-like"/>
</dbReference>
<keyword evidence="2 3" id="KW-0479">Metal-binding</keyword>
<comment type="similarity">
    <text evidence="1">Belongs to the DinB family.</text>
</comment>
<evidence type="ECO:0000256" key="1">
    <source>
        <dbReference type="ARBA" id="ARBA00008635"/>
    </source>
</evidence>
<dbReference type="EMBL" id="CP003235">
    <property type="protein sequence ID" value="AFC29493.1"/>
    <property type="molecule type" value="Genomic_DNA"/>
</dbReference>
<protein>
    <submittedName>
        <fullName evidence="4">DinB</fullName>
    </submittedName>
</protein>
<feature type="binding site" evidence="3">
    <location>
        <position position="135"/>
    </location>
    <ligand>
        <name>a divalent metal cation</name>
        <dbReference type="ChEBI" id="CHEBI:60240"/>
    </ligand>
</feature>
<keyword evidence="5" id="KW-1185">Reference proteome</keyword>
<dbReference type="Proteomes" id="UP000007523">
    <property type="component" value="Chromosome"/>
</dbReference>
<dbReference type="AlphaFoldDB" id="H6NF84"/>
<dbReference type="Pfam" id="PF05163">
    <property type="entry name" value="DinB"/>
    <property type="match status" value="1"/>
</dbReference>
<sequence>MPSAVTMYQYHAWANQTLLNRISELPSEVYTQEVKSIFPTVAKGMAHIYAVDYTWLEILNGVPMPEALITCRPLEEEAEQLSIQELSERFRLLSERYEAFFRKETDLERTVLLDNPYVTVRETSLAEMVLQVVNHATYHRGNVSAMLRQMGHASTMTEYALFWYMGGAQDTGRAAPAGRAQ</sequence>
<reference evidence="4 5" key="1">
    <citation type="journal article" date="2012" name="J. Bacteriol.">
        <title>Complete Genome Sequence of Paenibacillus mucilaginosus 3016, a Bacterium Functional as Microbial Fertilizer.</title>
        <authorList>
            <person name="Ma M."/>
            <person name="Wang Z."/>
            <person name="Li L."/>
            <person name="Jiang X."/>
            <person name="Guan D."/>
            <person name="Cao F."/>
            <person name="Chen H."/>
            <person name="Wang X."/>
            <person name="Shen D."/>
            <person name="Du B."/>
            <person name="Li J."/>
        </authorList>
    </citation>
    <scope>NUCLEOTIDE SEQUENCE [LARGE SCALE GENOMIC DNA]</scope>
    <source>
        <strain evidence="4 5">3016</strain>
    </source>
</reference>